<proteinExistence type="predicted"/>
<accession>A0A917KMR2</accession>
<organism evidence="1 2">
    <name type="scientific">Streptomyces brasiliensis</name>
    <dbReference type="NCBI Taxonomy" id="1954"/>
    <lineage>
        <taxon>Bacteria</taxon>
        <taxon>Bacillati</taxon>
        <taxon>Actinomycetota</taxon>
        <taxon>Actinomycetes</taxon>
        <taxon>Kitasatosporales</taxon>
        <taxon>Streptomycetaceae</taxon>
        <taxon>Streptomyces</taxon>
    </lineage>
</organism>
<keyword evidence="2" id="KW-1185">Reference proteome</keyword>
<sequence length="63" mass="6355">MVVIRSCPLVSRMGAPEMVITCAPLFFPSTFAVIPGCATENGNGAKTAVAINATTGTPQTATA</sequence>
<reference evidence="1" key="1">
    <citation type="journal article" date="2014" name="Int. J. Syst. Evol. Microbiol.">
        <title>Complete genome sequence of Corynebacterium casei LMG S-19264T (=DSM 44701T), isolated from a smear-ripened cheese.</title>
        <authorList>
            <consortium name="US DOE Joint Genome Institute (JGI-PGF)"/>
            <person name="Walter F."/>
            <person name="Albersmeier A."/>
            <person name="Kalinowski J."/>
            <person name="Ruckert C."/>
        </authorList>
    </citation>
    <scope>NUCLEOTIDE SEQUENCE</scope>
    <source>
        <strain evidence="1">JCM 3086</strain>
    </source>
</reference>
<reference evidence="1" key="2">
    <citation type="submission" date="2020-09" db="EMBL/GenBank/DDBJ databases">
        <authorList>
            <person name="Sun Q."/>
            <person name="Ohkuma M."/>
        </authorList>
    </citation>
    <scope>NUCLEOTIDE SEQUENCE</scope>
    <source>
        <strain evidence="1">JCM 3086</strain>
    </source>
</reference>
<dbReference type="AlphaFoldDB" id="A0A917KMR2"/>
<gene>
    <name evidence="1" type="ORF">GCM10010121_031330</name>
</gene>
<evidence type="ECO:0000313" key="1">
    <source>
        <dbReference type="EMBL" id="GGJ18146.1"/>
    </source>
</evidence>
<evidence type="ECO:0000313" key="2">
    <source>
        <dbReference type="Proteomes" id="UP000657574"/>
    </source>
</evidence>
<name>A0A917KMR2_9ACTN</name>
<dbReference type="EMBL" id="BMQA01000008">
    <property type="protein sequence ID" value="GGJ18146.1"/>
    <property type="molecule type" value="Genomic_DNA"/>
</dbReference>
<comment type="caution">
    <text evidence="1">The sequence shown here is derived from an EMBL/GenBank/DDBJ whole genome shotgun (WGS) entry which is preliminary data.</text>
</comment>
<dbReference type="Proteomes" id="UP000657574">
    <property type="component" value="Unassembled WGS sequence"/>
</dbReference>
<protein>
    <submittedName>
        <fullName evidence="1">Uncharacterized protein</fullName>
    </submittedName>
</protein>